<evidence type="ECO:0000313" key="2">
    <source>
        <dbReference type="Proteomes" id="UP001519287"/>
    </source>
</evidence>
<name>A0ABS4JCD9_9BACL</name>
<sequence length="48" mass="5475">MQIMIQLMVNFSTTTTGCRQIGSLLSYRADLRNIVVFEENSDLHLTLT</sequence>
<dbReference type="RefSeq" id="WP_209979428.1">
    <property type="nucleotide sequence ID" value="NZ_JAGGLB010000055.1"/>
</dbReference>
<proteinExistence type="predicted"/>
<keyword evidence="2" id="KW-1185">Reference proteome</keyword>
<comment type="caution">
    <text evidence="1">The sequence shown here is derived from an EMBL/GenBank/DDBJ whole genome shotgun (WGS) entry which is preliminary data.</text>
</comment>
<reference evidence="1 2" key="1">
    <citation type="submission" date="2021-03" db="EMBL/GenBank/DDBJ databases">
        <title>Genomic Encyclopedia of Type Strains, Phase IV (KMG-IV): sequencing the most valuable type-strain genomes for metagenomic binning, comparative biology and taxonomic classification.</title>
        <authorList>
            <person name="Goeker M."/>
        </authorList>
    </citation>
    <scope>NUCLEOTIDE SEQUENCE [LARGE SCALE GENOMIC DNA]</scope>
    <source>
        <strain evidence="1 2">DSM 26048</strain>
    </source>
</reference>
<protein>
    <submittedName>
        <fullName evidence="1">Uncharacterized protein</fullName>
    </submittedName>
</protein>
<evidence type="ECO:0000313" key="1">
    <source>
        <dbReference type="EMBL" id="MBP1996731.1"/>
    </source>
</evidence>
<accession>A0ABS4JCD9</accession>
<dbReference type="EMBL" id="JAGGLB010000055">
    <property type="protein sequence ID" value="MBP1996731.1"/>
    <property type="molecule type" value="Genomic_DNA"/>
</dbReference>
<gene>
    <name evidence="1" type="ORF">J2Z66_008379</name>
</gene>
<organism evidence="1 2">
    <name type="scientific">Paenibacillus eucommiae</name>
    <dbReference type="NCBI Taxonomy" id="1355755"/>
    <lineage>
        <taxon>Bacteria</taxon>
        <taxon>Bacillati</taxon>
        <taxon>Bacillota</taxon>
        <taxon>Bacilli</taxon>
        <taxon>Bacillales</taxon>
        <taxon>Paenibacillaceae</taxon>
        <taxon>Paenibacillus</taxon>
    </lineage>
</organism>
<dbReference type="Proteomes" id="UP001519287">
    <property type="component" value="Unassembled WGS sequence"/>
</dbReference>